<dbReference type="EMBL" id="PPTA01000003">
    <property type="protein sequence ID" value="TFB05106.1"/>
    <property type="molecule type" value="Genomic_DNA"/>
</dbReference>
<organism evidence="2 3">
    <name type="scientific">Trichoderma ghanense</name>
    <dbReference type="NCBI Taxonomy" id="65468"/>
    <lineage>
        <taxon>Eukaryota</taxon>
        <taxon>Fungi</taxon>
        <taxon>Dikarya</taxon>
        <taxon>Ascomycota</taxon>
        <taxon>Pezizomycotina</taxon>
        <taxon>Sordariomycetes</taxon>
        <taxon>Hypocreomycetidae</taxon>
        <taxon>Hypocreales</taxon>
        <taxon>Hypocreaceae</taxon>
        <taxon>Trichoderma</taxon>
    </lineage>
</organism>
<evidence type="ECO:0000256" key="1">
    <source>
        <dbReference type="SAM" id="MobiDB-lite"/>
    </source>
</evidence>
<dbReference type="Proteomes" id="UP001642720">
    <property type="component" value="Unassembled WGS sequence"/>
</dbReference>
<reference evidence="2 3" key="1">
    <citation type="submission" date="2018-01" db="EMBL/GenBank/DDBJ databases">
        <title>Genome characterization of the sugarcane-associated fungus Trichoderma ghanense CCMA-1212 and their application in lignocelulose bioconversion.</title>
        <authorList>
            <person name="Steindorff A.S."/>
            <person name="Mendes T.D."/>
            <person name="Vilela E.S.D."/>
            <person name="Rodrigues D.S."/>
            <person name="Formighieri E.F."/>
            <person name="Melo I.S."/>
            <person name="Favaro L.C.L."/>
        </authorList>
    </citation>
    <scope>NUCLEOTIDE SEQUENCE [LARGE SCALE GENOMIC DNA]</scope>
    <source>
        <strain evidence="2 3">CCMA-1212</strain>
    </source>
</reference>
<comment type="caution">
    <text evidence="2">The sequence shown here is derived from an EMBL/GenBank/DDBJ whole genome shotgun (WGS) entry which is preliminary data.</text>
</comment>
<feature type="region of interest" description="Disordered" evidence="1">
    <location>
        <begin position="56"/>
        <end position="75"/>
    </location>
</feature>
<evidence type="ECO:0000313" key="3">
    <source>
        <dbReference type="Proteomes" id="UP001642720"/>
    </source>
</evidence>
<feature type="region of interest" description="Disordered" evidence="1">
    <location>
        <begin position="13"/>
        <end position="47"/>
    </location>
</feature>
<sequence>MKRFAGLCEVTRVSSAAARPPSHNKMPLRSHPKPPSTCSAGTSDPWFHVELGGQKSQHLGDFQPPQPVGFDGVTGERLSRRNGARLSDLRWATACHTLSSTPRALLALLDMTGGRCLPPPTGQAKASWSAA</sequence>
<dbReference type="RefSeq" id="XP_073561307.1">
    <property type="nucleotide sequence ID" value="XM_073700591.1"/>
</dbReference>
<protein>
    <submittedName>
        <fullName evidence="2">Uncharacterized protein</fullName>
    </submittedName>
</protein>
<dbReference type="GeneID" id="300575041"/>
<proteinExistence type="predicted"/>
<evidence type="ECO:0000313" key="2">
    <source>
        <dbReference type="EMBL" id="TFB05106.1"/>
    </source>
</evidence>
<accession>A0ABY2HAB2</accession>
<name>A0ABY2HAB2_9HYPO</name>
<gene>
    <name evidence="2" type="ORF">CCMA1212_003237</name>
</gene>
<keyword evidence="3" id="KW-1185">Reference proteome</keyword>